<evidence type="ECO:0000256" key="1">
    <source>
        <dbReference type="ARBA" id="ARBA00009748"/>
    </source>
</evidence>
<evidence type="ECO:0000313" key="4">
    <source>
        <dbReference type="EMBL" id="KCW88359.1"/>
    </source>
</evidence>
<keyword evidence="2" id="KW-0813">Transport</keyword>
<dbReference type="CDD" id="cd01960">
    <property type="entry name" value="nsLTP1"/>
    <property type="match status" value="1"/>
</dbReference>
<evidence type="ECO:0000259" key="3">
    <source>
        <dbReference type="SMART" id="SM00499"/>
    </source>
</evidence>
<evidence type="ECO:0000256" key="2">
    <source>
        <dbReference type="RuleBase" id="RU000628"/>
    </source>
</evidence>
<dbReference type="Pfam" id="PF00234">
    <property type="entry name" value="Tryp_alpha_amyl"/>
    <property type="match status" value="1"/>
</dbReference>
<dbReference type="InterPro" id="IPR016140">
    <property type="entry name" value="Bifunc_inhib/LTP/seed_store"/>
</dbReference>
<dbReference type="GO" id="GO:0008289">
    <property type="term" value="F:lipid binding"/>
    <property type="evidence" value="ECO:0007669"/>
    <property type="project" value="UniProtKB-KW"/>
</dbReference>
<proteinExistence type="inferred from homology"/>
<dbReference type="EMBL" id="KK198753">
    <property type="protein sequence ID" value="KCW88359.1"/>
    <property type="molecule type" value="Genomic_DNA"/>
</dbReference>
<dbReference type="PANTHER" id="PTHR33076">
    <property type="entry name" value="NON-SPECIFIC LIPID-TRANSFER PROTEIN 2-RELATED"/>
    <property type="match status" value="1"/>
</dbReference>
<reference evidence="4" key="1">
    <citation type="submission" date="2013-07" db="EMBL/GenBank/DDBJ databases">
        <title>The genome of Eucalyptus grandis.</title>
        <authorList>
            <person name="Schmutz J."/>
            <person name="Hayes R."/>
            <person name="Myburg A."/>
            <person name="Tuskan G."/>
            <person name="Grattapaglia D."/>
            <person name="Rokhsar D.S."/>
        </authorList>
    </citation>
    <scope>NUCLEOTIDE SEQUENCE</scope>
    <source>
        <tissue evidence="4">Leaf extractions</tissue>
    </source>
</reference>
<organism evidence="4">
    <name type="scientific">Eucalyptus grandis</name>
    <name type="common">Flooded gum</name>
    <dbReference type="NCBI Taxonomy" id="71139"/>
    <lineage>
        <taxon>Eukaryota</taxon>
        <taxon>Viridiplantae</taxon>
        <taxon>Streptophyta</taxon>
        <taxon>Embryophyta</taxon>
        <taxon>Tracheophyta</taxon>
        <taxon>Spermatophyta</taxon>
        <taxon>Magnoliopsida</taxon>
        <taxon>eudicotyledons</taxon>
        <taxon>Gunneridae</taxon>
        <taxon>Pentapetalae</taxon>
        <taxon>rosids</taxon>
        <taxon>malvids</taxon>
        <taxon>Myrtales</taxon>
        <taxon>Myrtaceae</taxon>
        <taxon>Myrtoideae</taxon>
        <taxon>Eucalypteae</taxon>
        <taxon>Eucalyptus</taxon>
    </lineage>
</organism>
<dbReference type="PRINTS" id="PR00382">
    <property type="entry name" value="LIPIDTRNSFER"/>
</dbReference>
<accession>A0A059DD14</accession>
<comment type="function">
    <text evidence="2">Plant non-specific lipid-transfer proteins transfer phospholipids as well as galactolipids across membranes. May play a role in wax or cutin deposition in the cell walls of expanding epidermal cells and certain secretory tissues.</text>
</comment>
<dbReference type="InterPro" id="IPR036312">
    <property type="entry name" value="Bifun_inhib/LTP/seed_sf"/>
</dbReference>
<dbReference type="GO" id="GO:0006869">
    <property type="term" value="P:lipid transport"/>
    <property type="evidence" value="ECO:0007669"/>
    <property type="project" value="InterPro"/>
</dbReference>
<dbReference type="Gene3D" id="1.10.110.10">
    <property type="entry name" value="Plant lipid-transfer and hydrophobic proteins"/>
    <property type="match status" value="1"/>
</dbReference>
<dbReference type="eggNOG" id="ENOG502S4CI">
    <property type="taxonomic scope" value="Eukaryota"/>
</dbReference>
<sequence length="164" mass="17604">EEENRKWCFIQRSCKCPSSKLATNMVNPGLLKTAALAVAIVYMVVANVPPATPQMSSCNQVVNRLMPCASYVVNGGGVPPACCSGIQSLNSTAKTTADRQGVCNCLKSVLNGIPSNAYNISLATGLPATCGVDIPYKISPSTDCKRQREVRARWNLGRTKCFQF</sequence>
<comment type="similarity">
    <text evidence="1 2">Belongs to the plant LTP family.</text>
</comment>
<dbReference type="Gramene" id="KCW88359">
    <property type="protein sequence ID" value="KCW88359"/>
    <property type="gene ID" value="EUGRSUZ_A00745"/>
</dbReference>
<protein>
    <recommendedName>
        <fullName evidence="2">Non-specific lipid-transfer protein</fullName>
    </recommendedName>
</protein>
<name>A0A059DD14_EUCGR</name>
<dbReference type="SUPFAM" id="SSF47699">
    <property type="entry name" value="Bifunctional inhibitor/lipid-transfer protein/seed storage 2S albumin"/>
    <property type="match status" value="1"/>
</dbReference>
<dbReference type="STRING" id="71139.A0A059DD14"/>
<dbReference type="InParanoid" id="A0A059DD14"/>
<feature type="non-terminal residue" evidence="4">
    <location>
        <position position="1"/>
    </location>
</feature>
<dbReference type="SMART" id="SM00499">
    <property type="entry name" value="AAI"/>
    <property type="match status" value="1"/>
</dbReference>
<dbReference type="OMA" id="CHARVPF"/>
<feature type="domain" description="Bifunctional inhibitor/plant lipid transfer protein/seed storage helical" evidence="3">
    <location>
        <begin position="58"/>
        <end position="144"/>
    </location>
</feature>
<dbReference type="AlphaFoldDB" id="A0A059DD14"/>
<gene>
    <name evidence="4" type="ORF">EUGRSUZ_A00745</name>
</gene>
<keyword evidence="2" id="KW-0446">Lipid-binding</keyword>
<dbReference type="InterPro" id="IPR000528">
    <property type="entry name" value="Plant_nsLTP"/>
</dbReference>
<dbReference type="FunCoup" id="A0A059DD14">
    <property type="interactions" value="47"/>
</dbReference>